<dbReference type="AlphaFoldDB" id="A0A9P6TFC2"/>
<accession>A0A9P6TFC2</accession>
<name>A0A9P6TFC2_9BASI</name>
<feature type="domain" description="SAM-dependent methyltransferase Erg6/SMT-type" evidence="4">
    <location>
        <begin position="58"/>
        <end position="355"/>
    </location>
</feature>
<dbReference type="InterPro" id="IPR030384">
    <property type="entry name" value="MeTrfase_SMT"/>
</dbReference>
<comment type="caution">
    <text evidence="5">The sequence shown here is derived from an EMBL/GenBank/DDBJ whole genome shotgun (WGS) entry which is preliminary data.</text>
</comment>
<protein>
    <recommendedName>
        <fullName evidence="4">SAM-dependent methyltransferase Erg6/SMT-type domain-containing protein</fullName>
    </recommendedName>
</protein>
<dbReference type="CDD" id="cd02440">
    <property type="entry name" value="AdoMet_MTases"/>
    <property type="match status" value="1"/>
</dbReference>
<evidence type="ECO:0000256" key="3">
    <source>
        <dbReference type="PROSITE-ProRule" id="PRU01022"/>
    </source>
</evidence>
<dbReference type="FunFam" id="3.40.50.150:FF:000232">
    <property type="entry name" value="Sterol 24-C-methyltransferase erg6"/>
    <property type="match status" value="1"/>
</dbReference>
<dbReference type="Pfam" id="PF08498">
    <property type="entry name" value="Sterol_MT_C"/>
    <property type="match status" value="1"/>
</dbReference>
<keyword evidence="1 3" id="KW-0808">Transferase</keyword>
<dbReference type="Pfam" id="PF13847">
    <property type="entry name" value="Methyltransf_31"/>
    <property type="match status" value="1"/>
</dbReference>
<evidence type="ECO:0000259" key="4">
    <source>
        <dbReference type="PROSITE" id="PS51685"/>
    </source>
</evidence>
<dbReference type="PANTHER" id="PTHR44068">
    <property type="entry name" value="ZGC:194242"/>
    <property type="match status" value="1"/>
</dbReference>
<dbReference type="Gene3D" id="3.40.50.150">
    <property type="entry name" value="Vaccinia Virus protein VP39"/>
    <property type="match status" value="1"/>
</dbReference>
<dbReference type="GO" id="GO:0003838">
    <property type="term" value="F:sterol 24-C-methyltransferase activity"/>
    <property type="evidence" value="ECO:0007669"/>
    <property type="project" value="TreeGrafter"/>
</dbReference>
<keyword evidence="3" id="KW-0949">S-adenosyl-L-methionine</keyword>
<dbReference type="InterPro" id="IPR050447">
    <property type="entry name" value="Erg6_SMT_methyltransf"/>
</dbReference>
<dbReference type="InterPro" id="IPR029063">
    <property type="entry name" value="SAM-dependent_MTases_sf"/>
</dbReference>
<dbReference type="PROSITE" id="PS51685">
    <property type="entry name" value="SAM_MT_ERG6_SMT"/>
    <property type="match status" value="1"/>
</dbReference>
<dbReference type="SUPFAM" id="SSF53335">
    <property type="entry name" value="S-adenosyl-L-methionine-dependent methyltransferases"/>
    <property type="match status" value="1"/>
</dbReference>
<keyword evidence="6" id="KW-1185">Reference proteome</keyword>
<reference evidence="5" key="1">
    <citation type="submission" date="2013-11" db="EMBL/GenBank/DDBJ databases">
        <title>Genome sequence of the fusiform rust pathogen reveals effectors for host alternation and coevolution with pine.</title>
        <authorList>
            <consortium name="DOE Joint Genome Institute"/>
            <person name="Smith K."/>
            <person name="Pendleton A."/>
            <person name="Kubisiak T."/>
            <person name="Anderson C."/>
            <person name="Salamov A."/>
            <person name="Aerts A."/>
            <person name="Riley R."/>
            <person name="Clum A."/>
            <person name="Lindquist E."/>
            <person name="Ence D."/>
            <person name="Campbell M."/>
            <person name="Kronenberg Z."/>
            <person name="Feau N."/>
            <person name="Dhillon B."/>
            <person name="Hamelin R."/>
            <person name="Burleigh J."/>
            <person name="Smith J."/>
            <person name="Yandell M."/>
            <person name="Nelson C."/>
            <person name="Grigoriev I."/>
            <person name="Davis J."/>
        </authorList>
    </citation>
    <scope>NUCLEOTIDE SEQUENCE</scope>
    <source>
        <strain evidence="5">G11</strain>
    </source>
</reference>
<sequence length="357" mass="39676">MPGSAQTTAVSANGKNADLRNRANIAQYTKFWNNDYTKNTKEDDAKRRGEYEGMVNGYYDGVTDLFEYGWGRGFHFSRFYKGEPFLQAMARHEHYLAAQIGIKANMKVLDVGAGVGGPAREIAVFTDANIIGINNNVFQVDRATKYTAEAGLSHKVTFEKGDFMHMADQFGENVFDAVYAIEATCHAPVCEGVYGEVYKVLKPGAIFGFYEWCMTEKYNKDDPNHQKIRHEIELGDAIAEIRTIQRATEGLKNVGFEILHSEDLAARDDALPWFYPLRGNLADVQTVWDYLTMLRLTRPGRAFTQIALKGMEAIGLVPKGTVVVGESLNIAAEALVVGGAAGVFTPMQLFICRKPLQ</sequence>
<dbReference type="GO" id="GO:0032259">
    <property type="term" value="P:methylation"/>
    <property type="evidence" value="ECO:0007669"/>
    <property type="project" value="UniProtKB-KW"/>
</dbReference>
<dbReference type="Proteomes" id="UP000886653">
    <property type="component" value="Unassembled WGS sequence"/>
</dbReference>
<dbReference type="OrthoDB" id="4310724at2759"/>
<evidence type="ECO:0000256" key="2">
    <source>
        <dbReference type="ARBA" id="ARBA00038188"/>
    </source>
</evidence>
<evidence type="ECO:0000256" key="1">
    <source>
        <dbReference type="ARBA" id="ARBA00022679"/>
    </source>
</evidence>
<dbReference type="InterPro" id="IPR013705">
    <property type="entry name" value="Sterol_MeTrfase_C"/>
</dbReference>
<organism evidence="5 6">
    <name type="scientific">Cronartium quercuum f. sp. fusiforme G11</name>
    <dbReference type="NCBI Taxonomy" id="708437"/>
    <lineage>
        <taxon>Eukaryota</taxon>
        <taxon>Fungi</taxon>
        <taxon>Dikarya</taxon>
        <taxon>Basidiomycota</taxon>
        <taxon>Pucciniomycotina</taxon>
        <taxon>Pucciniomycetes</taxon>
        <taxon>Pucciniales</taxon>
        <taxon>Coleosporiaceae</taxon>
        <taxon>Cronartium</taxon>
    </lineage>
</organism>
<evidence type="ECO:0000313" key="6">
    <source>
        <dbReference type="Proteomes" id="UP000886653"/>
    </source>
</evidence>
<evidence type="ECO:0000313" key="5">
    <source>
        <dbReference type="EMBL" id="KAG0148628.1"/>
    </source>
</evidence>
<dbReference type="EMBL" id="MU167235">
    <property type="protein sequence ID" value="KAG0148628.1"/>
    <property type="molecule type" value="Genomic_DNA"/>
</dbReference>
<dbReference type="GO" id="GO:0005783">
    <property type="term" value="C:endoplasmic reticulum"/>
    <property type="evidence" value="ECO:0007669"/>
    <property type="project" value="TreeGrafter"/>
</dbReference>
<dbReference type="GO" id="GO:0006696">
    <property type="term" value="P:ergosterol biosynthetic process"/>
    <property type="evidence" value="ECO:0007669"/>
    <property type="project" value="TreeGrafter"/>
</dbReference>
<keyword evidence="3" id="KW-0489">Methyltransferase</keyword>
<comment type="similarity">
    <text evidence="2 3">Belongs to the class I-like SAM-binding methyltransferase superfamily. Erg6/SMT family.</text>
</comment>
<proteinExistence type="inferred from homology"/>
<gene>
    <name evidence="5" type="ORF">CROQUDRAFT_41177</name>
</gene>
<dbReference type="PANTHER" id="PTHR44068:SF1">
    <property type="entry name" value="HYPOTHETICAL LOC100005854"/>
    <property type="match status" value="1"/>
</dbReference>
<dbReference type="InterPro" id="IPR025714">
    <property type="entry name" value="Methyltranfer_dom"/>
</dbReference>